<accession>A0AA46Y8M7</accession>
<keyword evidence="1" id="KW-1133">Transmembrane helix</keyword>
<evidence type="ECO:0000313" key="2">
    <source>
        <dbReference type="EMBL" id="UYK88515.1"/>
    </source>
</evidence>
<evidence type="ECO:0000313" key="3">
    <source>
        <dbReference type="Proteomes" id="UP001164392"/>
    </source>
</evidence>
<keyword evidence="1" id="KW-0472">Membrane</keyword>
<name>A0AA46Y8M7_9XANT</name>
<reference evidence="2" key="1">
    <citation type="submission" date="2022-06" db="EMBL/GenBank/DDBJ databases">
        <title>Dynamics of rice microbiomes reveals core vertical transmitted seed endophytes.</title>
        <authorList>
            <person name="Liao K."/>
            <person name="Zhang X."/>
        </authorList>
    </citation>
    <scope>NUCLEOTIDE SEQUENCE</scope>
    <source>
        <strain evidence="2">JR3-14</strain>
    </source>
</reference>
<feature type="transmembrane region" description="Helical" evidence="1">
    <location>
        <begin position="29"/>
        <end position="49"/>
    </location>
</feature>
<sequence length="110" mass="12222">MGKRKRRPPLPMPTPTRLQRLVARLERPVLMLMAAVMVAVAAMKLYLLAKALQSGVYIGVPRAGPKRIYQLATDPGHYWFSIAWDSVVCLVLLALAIATGWALMALRKPK</sequence>
<dbReference type="RefSeq" id="WP_267092987.1">
    <property type="nucleotide sequence ID" value="NZ_CP099534.1"/>
</dbReference>
<dbReference type="AlphaFoldDB" id="A0AA46Y8M7"/>
<proteinExistence type="predicted"/>
<organism evidence="2 3">
    <name type="scientific">Xanthomonas sacchari</name>
    <dbReference type="NCBI Taxonomy" id="56458"/>
    <lineage>
        <taxon>Bacteria</taxon>
        <taxon>Pseudomonadati</taxon>
        <taxon>Pseudomonadota</taxon>
        <taxon>Gammaproteobacteria</taxon>
        <taxon>Lysobacterales</taxon>
        <taxon>Lysobacteraceae</taxon>
        <taxon>Xanthomonas</taxon>
    </lineage>
</organism>
<gene>
    <name evidence="2" type="ORF">NG824_18900</name>
</gene>
<dbReference type="EMBL" id="CP099534">
    <property type="protein sequence ID" value="UYK88515.1"/>
    <property type="molecule type" value="Genomic_DNA"/>
</dbReference>
<keyword evidence="1" id="KW-0812">Transmembrane</keyword>
<protein>
    <recommendedName>
        <fullName evidence="4">Transmembrane protein</fullName>
    </recommendedName>
</protein>
<feature type="transmembrane region" description="Helical" evidence="1">
    <location>
        <begin position="82"/>
        <end position="106"/>
    </location>
</feature>
<evidence type="ECO:0000256" key="1">
    <source>
        <dbReference type="SAM" id="Phobius"/>
    </source>
</evidence>
<dbReference type="Proteomes" id="UP001164392">
    <property type="component" value="Chromosome"/>
</dbReference>
<evidence type="ECO:0008006" key="4">
    <source>
        <dbReference type="Google" id="ProtNLM"/>
    </source>
</evidence>